<proteinExistence type="predicted"/>
<dbReference type="AlphaFoldDB" id="A0AAD4M9Q2"/>
<sequence>MLRHPQALSVRQLLYKRPYSLFFPKLGMSQYQWTAYYSQTISNNTQTAQVQPPTPQLDPNQLKLFQQLTRTVNPEITTPHFRPHQRLPHFLRRSPLAHLTHLHIGMAHKTHWINRGILVKSVVITRLPPLRRTIITLSEADLEVASGPVAAGGTVIAIAKTTVTGFTTELAALALPMGEGVGRGAHLEVDTEAAGEM</sequence>
<dbReference type="Proteomes" id="UP001203297">
    <property type="component" value="Unassembled WGS sequence"/>
</dbReference>
<comment type="caution">
    <text evidence="1">The sequence shown here is derived from an EMBL/GenBank/DDBJ whole genome shotgun (WGS) entry which is preliminary data.</text>
</comment>
<gene>
    <name evidence="1" type="ORF">B0F90DRAFT_934963</name>
</gene>
<organism evidence="1 2">
    <name type="scientific">Multifurca ochricompacta</name>
    <dbReference type="NCBI Taxonomy" id="376703"/>
    <lineage>
        <taxon>Eukaryota</taxon>
        <taxon>Fungi</taxon>
        <taxon>Dikarya</taxon>
        <taxon>Basidiomycota</taxon>
        <taxon>Agaricomycotina</taxon>
        <taxon>Agaricomycetes</taxon>
        <taxon>Russulales</taxon>
        <taxon>Russulaceae</taxon>
        <taxon>Multifurca</taxon>
    </lineage>
</organism>
<evidence type="ECO:0000313" key="2">
    <source>
        <dbReference type="Proteomes" id="UP001203297"/>
    </source>
</evidence>
<accession>A0AAD4M9Q2</accession>
<name>A0AAD4M9Q2_9AGAM</name>
<protein>
    <submittedName>
        <fullName evidence="1">Uncharacterized protein</fullName>
    </submittedName>
</protein>
<dbReference type="EMBL" id="WTXG01000004">
    <property type="protein sequence ID" value="KAI0305874.1"/>
    <property type="molecule type" value="Genomic_DNA"/>
</dbReference>
<evidence type="ECO:0000313" key="1">
    <source>
        <dbReference type="EMBL" id="KAI0305874.1"/>
    </source>
</evidence>
<reference evidence="1" key="1">
    <citation type="journal article" date="2022" name="New Phytol.">
        <title>Evolutionary transition to the ectomycorrhizal habit in the genomes of a hyperdiverse lineage of mushroom-forming fungi.</title>
        <authorList>
            <person name="Looney B."/>
            <person name="Miyauchi S."/>
            <person name="Morin E."/>
            <person name="Drula E."/>
            <person name="Courty P.E."/>
            <person name="Kohler A."/>
            <person name="Kuo A."/>
            <person name="LaButti K."/>
            <person name="Pangilinan J."/>
            <person name="Lipzen A."/>
            <person name="Riley R."/>
            <person name="Andreopoulos W."/>
            <person name="He G."/>
            <person name="Johnson J."/>
            <person name="Nolan M."/>
            <person name="Tritt A."/>
            <person name="Barry K.W."/>
            <person name="Grigoriev I.V."/>
            <person name="Nagy L.G."/>
            <person name="Hibbett D."/>
            <person name="Henrissat B."/>
            <person name="Matheny P.B."/>
            <person name="Labbe J."/>
            <person name="Martin F.M."/>
        </authorList>
    </citation>
    <scope>NUCLEOTIDE SEQUENCE</scope>
    <source>
        <strain evidence="1">BPL690</strain>
    </source>
</reference>
<keyword evidence="2" id="KW-1185">Reference proteome</keyword>